<dbReference type="PIRSF" id="PIRSF006402">
    <property type="entry name" value="UCP006402_thioredoxin"/>
    <property type="match status" value="1"/>
</dbReference>
<gene>
    <name evidence="2" type="ORF">SAMN04488028_103181</name>
</gene>
<dbReference type="STRING" id="156994.SAMN04488028_103181"/>
<dbReference type="InterPro" id="IPR004879">
    <property type="entry name" value="Ssp411-like_TRX"/>
</dbReference>
<evidence type="ECO:0000313" key="3">
    <source>
        <dbReference type="Proteomes" id="UP000184474"/>
    </source>
</evidence>
<dbReference type="InterPro" id="IPR012341">
    <property type="entry name" value="6hp_glycosidase-like_sf"/>
</dbReference>
<dbReference type="Pfam" id="PF03190">
    <property type="entry name" value="Thioredox_DsbH"/>
    <property type="match status" value="1"/>
</dbReference>
<dbReference type="SUPFAM" id="SSF52833">
    <property type="entry name" value="Thioredoxin-like"/>
    <property type="match status" value="1"/>
</dbReference>
<dbReference type="EMBL" id="FRAA01000003">
    <property type="protein sequence ID" value="SHK15564.1"/>
    <property type="molecule type" value="Genomic_DNA"/>
</dbReference>
<protein>
    <recommendedName>
        <fullName evidence="1">Spermatogenesis-associated protein 20-like TRX domain-containing protein</fullName>
    </recommendedName>
</protein>
<name>A0A1M6Q5P0_REIAG</name>
<dbReference type="Gene3D" id="1.50.10.10">
    <property type="match status" value="1"/>
</dbReference>
<evidence type="ECO:0000259" key="1">
    <source>
        <dbReference type="Pfam" id="PF03190"/>
    </source>
</evidence>
<keyword evidence="3" id="KW-1185">Reference proteome</keyword>
<accession>A0A1M6Q5P0</accession>
<dbReference type="CDD" id="cd02955">
    <property type="entry name" value="SSP411"/>
    <property type="match status" value="1"/>
</dbReference>
<dbReference type="InterPro" id="IPR036249">
    <property type="entry name" value="Thioredoxin-like_sf"/>
</dbReference>
<sequence>MKKQFLAGLIALLLIHACTPMNQEHKYTNALIHESSPYLLQHAHNPVNWQPWGDPALAEAQKEDKLVIISIGYAACHWCHVMEHESFEDSLIAANMNTNFVSIKVDREERPDIDQIYMDAAQLMTGRGGWPLNIIALPNGKPVFAGTYFPRDNWEKVLNHFSKIYQSEPEKLREHADKVTEGISNNEMPTFNETAGDYSSDTAIQIAQNLLAGIDLELGGKNEAPKFPMPTVYEYLMAESYYRNNDTVNQAIRTTLDHMANGGIYDHLGGGFARYSVDATWTVPHFEKMLYDNAQLISLYSHAYQHYGDDTYLQTVEETIAFCNRELKDASGGYYSSLDADSDGEEGKFYVWQASEIDSLLGEKAQIFKTYYGITPKGNFEGKNILERKTSVRTLSVDYGRTETEIQRIIDDCKATLITARDQRIRPGLDDKILTSWNALMVTALTDAYFATGKQAYKTQALETGNFLLTQQIFDANQINRNFNNGKSTIHGFLDDYAFTILAFVKLYEATFDEAWLLQAQEMKTFVNAHFLDPKSKMYYYTSDTDQKLIARKMELSDNVIPSSNSAMAHALILLGQYFYQEEDIQHAAQMIANSQANFSEYPFYYSNWARLYTLLGETHYEVAIVGDEAAAKRDALAQHYIPNKILLGGKTEGTLALLAGKHSEGATFLYVCQNKSCQLPTQTVDQALKQIKK</sequence>
<evidence type="ECO:0000313" key="2">
    <source>
        <dbReference type="EMBL" id="SHK15564.1"/>
    </source>
</evidence>
<feature type="domain" description="Spermatogenesis-associated protein 20-like TRX" evidence="1">
    <location>
        <begin position="28"/>
        <end position="182"/>
    </location>
</feature>
<organism evidence="2 3">
    <name type="scientific">Reichenbachiella agariperforans</name>
    <dbReference type="NCBI Taxonomy" id="156994"/>
    <lineage>
        <taxon>Bacteria</taxon>
        <taxon>Pseudomonadati</taxon>
        <taxon>Bacteroidota</taxon>
        <taxon>Cytophagia</taxon>
        <taxon>Cytophagales</taxon>
        <taxon>Reichenbachiellaceae</taxon>
        <taxon>Reichenbachiella</taxon>
    </lineage>
</organism>
<dbReference type="RefSeq" id="WP_084190496.1">
    <property type="nucleotide sequence ID" value="NZ_FRAA01000003.1"/>
</dbReference>
<dbReference type="PANTHER" id="PTHR42899:SF1">
    <property type="entry name" value="SPERMATOGENESIS-ASSOCIATED PROTEIN 20"/>
    <property type="match status" value="1"/>
</dbReference>
<dbReference type="Proteomes" id="UP000184474">
    <property type="component" value="Unassembled WGS sequence"/>
</dbReference>
<dbReference type="AlphaFoldDB" id="A0A1M6Q5P0"/>
<dbReference type="SUPFAM" id="SSF48208">
    <property type="entry name" value="Six-hairpin glycosidases"/>
    <property type="match status" value="1"/>
</dbReference>
<reference evidence="3" key="1">
    <citation type="submission" date="2016-11" db="EMBL/GenBank/DDBJ databases">
        <authorList>
            <person name="Varghese N."/>
            <person name="Submissions S."/>
        </authorList>
    </citation>
    <scope>NUCLEOTIDE SEQUENCE [LARGE SCALE GENOMIC DNA]</scope>
    <source>
        <strain evidence="3">DSM 26134</strain>
    </source>
</reference>
<dbReference type="Gene3D" id="1.50.10.20">
    <property type="match status" value="1"/>
</dbReference>
<proteinExistence type="predicted"/>
<dbReference type="InterPro" id="IPR024705">
    <property type="entry name" value="Ssp411"/>
</dbReference>
<dbReference type="Gene3D" id="3.40.30.10">
    <property type="entry name" value="Glutaredoxin"/>
    <property type="match status" value="1"/>
</dbReference>
<dbReference type="InterPro" id="IPR008928">
    <property type="entry name" value="6-hairpin_glycosidase_sf"/>
</dbReference>
<dbReference type="PANTHER" id="PTHR42899">
    <property type="entry name" value="SPERMATOGENESIS-ASSOCIATED PROTEIN 20"/>
    <property type="match status" value="1"/>
</dbReference>
<dbReference type="GO" id="GO:0005975">
    <property type="term" value="P:carbohydrate metabolic process"/>
    <property type="evidence" value="ECO:0007669"/>
    <property type="project" value="InterPro"/>
</dbReference>